<dbReference type="Proteomes" id="UP000283374">
    <property type="component" value="Unassembled WGS sequence"/>
</dbReference>
<evidence type="ECO:0000256" key="2">
    <source>
        <dbReference type="ARBA" id="ARBA00022475"/>
    </source>
</evidence>
<dbReference type="AlphaFoldDB" id="A0A413RN95"/>
<feature type="transmembrane region" description="Helical" evidence="6">
    <location>
        <begin position="399"/>
        <end position="420"/>
    </location>
</feature>
<keyword evidence="8" id="KW-1185">Reference proteome</keyword>
<feature type="transmembrane region" description="Helical" evidence="6">
    <location>
        <begin position="489"/>
        <end position="510"/>
    </location>
</feature>
<dbReference type="Pfam" id="PF03706">
    <property type="entry name" value="LPG_synthase_TM"/>
    <property type="match status" value="1"/>
</dbReference>
<organism evidence="7 8">
    <name type="scientific">Cellulomonas rhizosphaerae</name>
    <dbReference type="NCBI Taxonomy" id="2293719"/>
    <lineage>
        <taxon>Bacteria</taxon>
        <taxon>Bacillati</taxon>
        <taxon>Actinomycetota</taxon>
        <taxon>Actinomycetes</taxon>
        <taxon>Micrococcales</taxon>
        <taxon>Cellulomonadaceae</taxon>
        <taxon>Cellulomonas</taxon>
    </lineage>
</organism>
<evidence type="ECO:0000256" key="5">
    <source>
        <dbReference type="ARBA" id="ARBA00023136"/>
    </source>
</evidence>
<comment type="caution">
    <text evidence="7">The sequence shown here is derived from an EMBL/GenBank/DDBJ whole genome shotgun (WGS) entry which is preliminary data.</text>
</comment>
<comment type="subcellular location">
    <subcellularLocation>
        <location evidence="1">Cell membrane</location>
        <topology evidence="1">Multi-pass membrane protein</topology>
    </subcellularLocation>
</comment>
<evidence type="ECO:0000256" key="1">
    <source>
        <dbReference type="ARBA" id="ARBA00004651"/>
    </source>
</evidence>
<keyword evidence="5 6" id="KW-0472">Membrane</keyword>
<feature type="transmembrane region" description="Helical" evidence="6">
    <location>
        <begin position="540"/>
        <end position="559"/>
    </location>
</feature>
<keyword evidence="3 6" id="KW-0812">Transmembrane</keyword>
<name>A0A413RN95_9CELL</name>
<evidence type="ECO:0000256" key="6">
    <source>
        <dbReference type="SAM" id="Phobius"/>
    </source>
</evidence>
<protein>
    <submittedName>
        <fullName evidence="7">TIGR00374 family protein</fullName>
    </submittedName>
</protein>
<gene>
    <name evidence="7" type="ORF">D1825_06505</name>
</gene>
<dbReference type="EMBL" id="QWKP01000163">
    <property type="protein sequence ID" value="RHA43113.1"/>
    <property type="molecule type" value="Genomic_DNA"/>
</dbReference>
<dbReference type="NCBIfam" id="TIGR00374">
    <property type="entry name" value="flippase-like domain"/>
    <property type="match status" value="1"/>
</dbReference>
<evidence type="ECO:0000256" key="3">
    <source>
        <dbReference type="ARBA" id="ARBA00022692"/>
    </source>
</evidence>
<dbReference type="PANTHER" id="PTHR39087:SF2">
    <property type="entry name" value="UPF0104 MEMBRANE PROTEIN MJ1595"/>
    <property type="match status" value="1"/>
</dbReference>
<dbReference type="GO" id="GO:0005886">
    <property type="term" value="C:plasma membrane"/>
    <property type="evidence" value="ECO:0007669"/>
    <property type="project" value="UniProtKB-SubCell"/>
</dbReference>
<evidence type="ECO:0000313" key="7">
    <source>
        <dbReference type="EMBL" id="RHA43113.1"/>
    </source>
</evidence>
<dbReference type="PANTHER" id="PTHR39087">
    <property type="entry name" value="UPF0104 MEMBRANE PROTEIN MJ1595"/>
    <property type="match status" value="1"/>
</dbReference>
<dbReference type="RefSeq" id="WP_118766632.1">
    <property type="nucleotide sequence ID" value="NZ_QWKP01000163.1"/>
</dbReference>
<sequence>AEADNVLVGRTAEGAAVLVTVYGRDAWDSQVVGSLWTALTRRGERAHVWGTRRSRVEHEALFTLLAAQAGVPTLDVVAVGMTDQGDALLVTTAPRAALGEATSDEMLAGAWRAVVALNEAGIAHGRIDGSRVVVREDGLVALADFDAATRTSDEIELRLDRAQLLVATALAVGPDRALAAAAAAVGADGLAEVLPFLQPAALGRSTRAAVRGAEWALDELRASAVAAAGVEEPPLERLRRVTPRSVGTVLVVGFLAYVLVTLVAGVDVAAVASALGDADWRWLVAALVVTPWIQVSSAGATMGSITARVRFVPVLVLQYAIQFIALVLPASAARLALQIRFFQKFGIPAATAVTFGVIDSVTGFVVQITLMLVILVSGLPGFSSPLFAGSGGADDGSSTASLVVLLVALVVIGIVIAVAVPRIRRRITALVPRVRALVTEQARSAQSALAVLRRPAKVATMLGGNLGVQLIQACVLGLCLHAFGQSAHFSQLILINTFVSLFSGIMPVPGGMGVTEAGLTVGLQAVGVPSAIAISTALTFRLVTFYLPPIWGAFAMRWLRRHEYV</sequence>
<accession>A0A413RN95</accession>
<keyword evidence="4 6" id="KW-1133">Transmembrane helix</keyword>
<feature type="non-terminal residue" evidence="7">
    <location>
        <position position="1"/>
    </location>
</feature>
<feature type="transmembrane region" description="Helical" evidence="6">
    <location>
        <begin position="317"/>
        <end position="337"/>
    </location>
</feature>
<keyword evidence="2" id="KW-1003">Cell membrane</keyword>
<reference evidence="7 8" key="1">
    <citation type="submission" date="2018-08" db="EMBL/GenBank/DDBJ databases">
        <title>Cellulomonas rhizosphaerae sp. nov., a novel actinomycete isolated from soil.</title>
        <authorList>
            <person name="Tian Y."/>
        </authorList>
    </citation>
    <scope>NUCLEOTIDE SEQUENCE [LARGE SCALE GENOMIC DNA]</scope>
    <source>
        <strain evidence="7 8">NEAU-TCZ24</strain>
    </source>
</reference>
<evidence type="ECO:0000313" key="8">
    <source>
        <dbReference type="Proteomes" id="UP000283374"/>
    </source>
</evidence>
<dbReference type="InterPro" id="IPR022791">
    <property type="entry name" value="L-PG_synthase/AglD"/>
</dbReference>
<evidence type="ECO:0000256" key="4">
    <source>
        <dbReference type="ARBA" id="ARBA00022989"/>
    </source>
</evidence>
<feature type="transmembrane region" description="Helical" evidence="6">
    <location>
        <begin position="282"/>
        <end position="305"/>
    </location>
</feature>
<dbReference type="OrthoDB" id="3766049at2"/>
<feature type="transmembrane region" description="Helical" evidence="6">
    <location>
        <begin position="249"/>
        <end position="275"/>
    </location>
</feature>
<proteinExistence type="predicted"/>
<feature type="transmembrane region" description="Helical" evidence="6">
    <location>
        <begin position="349"/>
        <end position="379"/>
    </location>
</feature>